<dbReference type="InterPro" id="IPR004372">
    <property type="entry name" value="Ac/propionate_kinase"/>
</dbReference>
<dbReference type="EMBL" id="FNQM01000034">
    <property type="protein sequence ID" value="SEB03406.1"/>
    <property type="molecule type" value="Genomic_DNA"/>
</dbReference>
<comment type="subunit">
    <text evidence="9">Homodimer.</text>
</comment>
<evidence type="ECO:0000256" key="6">
    <source>
        <dbReference type="ARBA" id="ARBA00022777"/>
    </source>
</evidence>
<feature type="binding site" evidence="9">
    <location>
        <position position="95"/>
    </location>
    <ligand>
        <name>substrate</name>
    </ligand>
</feature>
<dbReference type="STRING" id="89524.SAMN05444370_1348"/>
<reference evidence="11 12" key="1">
    <citation type="submission" date="2016-10" db="EMBL/GenBank/DDBJ databases">
        <authorList>
            <person name="de Groot N.N."/>
        </authorList>
    </citation>
    <scope>NUCLEOTIDE SEQUENCE [LARGE SCALE GENOMIC DNA]</scope>
    <source>
        <strain evidence="11 12">DSM 15345</strain>
    </source>
</reference>
<feature type="binding site" evidence="9">
    <location>
        <begin position="330"/>
        <end position="334"/>
    </location>
    <ligand>
        <name>ATP</name>
        <dbReference type="ChEBI" id="CHEBI:30616"/>
    </ligand>
</feature>
<dbReference type="GO" id="GO:0008776">
    <property type="term" value="F:acetate kinase activity"/>
    <property type="evidence" value="ECO:0007669"/>
    <property type="project" value="UniProtKB-UniRule"/>
</dbReference>
<keyword evidence="4 9" id="KW-0479">Metal-binding</keyword>
<evidence type="ECO:0000256" key="9">
    <source>
        <dbReference type="HAMAP-Rule" id="MF_00020"/>
    </source>
</evidence>
<evidence type="ECO:0000256" key="3">
    <source>
        <dbReference type="ARBA" id="ARBA00022679"/>
    </source>
</evidence>
<dbReference type="GO" id="GO:0006083">
    <property type="term" value="P:acetate metabolic process"/>
    <property type="evidence" value="ECO:0007669"/>
    <property type="project" value="TreeGrafter"/>
</dbReference>
<organism evidence="11 12">
    <name type="scientific">Rubrimonas cliftonensis</name>
    <dbReference type="NCBI Taxonomy" id="89524"/>
    <lineage>
        <taxon>Bacteria</taxon>
        <taxon>Pseudomonadati</taxon>
        <taxon>Pseudomonadota</taxon>
        <taxon>Alphaproteobacteria</taxon>
        <taxon>Rhodobacterales</taxon>
        <taxon>Paracoccaceae</taxon>
        <taxon>Rubrimonas</taxon>
    </lineage>
</organism>
<keyword evidence="3 9" id="KW-0808">Transferase</keyword>
<feature type="active site" description="Proton donor/acceptor" evidence="9">
    <location>
        <position position="152"/>
    </location>
</feature>
<dbReference type="UniPathway" id="UPA00340">
    <property type="reaction ID" value="UER00458"/>
</dbReference>
<keyword evidence="12" id="KW-1185">Reference proteome</keyword>
<evidence type="ECO:0000256" key="8">
    <source>
        <dbReference type="ARBA" id="ARBA00022842"/>
    </source>
</evidence>
<comment type="catalytic activity">
    <reaction evidence="9">
        <text>acetate + ATP = acetyl phosphate + ADP</text>
        <dbReference type="Rhea" id="RHEA:11352"/>
        <dbReference type="ChEBI" id="CHEBI:22191"/>
        <dbReference type="ChEBI" id="CHEBI:30089"/>
        <dbReference type="ChEBI" id="CHEBI:30616"/>
        <dbReference type="ChEBI" id="CHEBI:456216"/>
        <dbReference type="EC" id="2.7.2.1"/>
    </reaction>
</comment>
<dbReference type="GO" id="GO:0006085">
    <property type="term" value="P:acetyl-CoA biosynthetic process"/>
    <property type="evidence" value="ECO:0007669"/>
    <property type="project" value="UniProtKB-UniRule"/>
</dbReference>
<comment type="similarity">
    <text evidence="1 9 10">Belongs to the acetokinase family.</text>
</comment>
<keyword evidence="8 9" id="KW-0460">Magnesium</keyword>
<feature type="binding site" evidence="9">
    <location>
        <position position="381"/>
    </location>
    <ligand>
        <name>Mg(2+)</name>
        <dbReference type="ChEBI" id="CHEBI:18420"/>
    </ligand>
</feature>
<dbReference type="AlphaFoldDB" id="A0A1H4G196"/>
<dbReference type="PANTHER" id="PTHR21060:SF21">
    <property type="entry name" value="ACETATE KINASE"/>
    <property type="match status" value="1"/>
</dbReference>
<keyword evidence="5 9" id="KW-0547">Nucleotide-binding</keyword>
<evidence type="ECO:0000313" key="11">
    <source>
        <dbReference type="EMBL" id="SEB03406.1"/>
    </source>
</evidence>
<dbReference type="GO" id="GO:0000287">
    <property type="term" value="F:magnesium ion binding"/>
    <property type="evidence" value="ECO:0007669"/>
    <property type="project" value="UniProtKB-UniRule"/>
</dbReference>
<evidence type="ECO:0000256" key="4">
    <source>
        <dbReference type="ARBA" id="ARBA00022723"/>
    </source>
</evidence>
<name>A0A1H4G196_9RHOB</name>
<evidence type="ECO:0000313" key="12">
    <source>
        <dbReference type="Proteomes" id="UP000198703"/>
    </source>
</evidence>
<feature type="site" description="Transition state stabilizer" evidence="9">
    <location>
        <position position="243"/>
    </location>
</feature>
<evidence type="ECO:0000256" key="10">
    <source>
        <dbReference type="RuleBase" id="RU003835"/>
    </source>
</evidence>
<dbReference type="OrthoDB" id="9802453at2"/>
<feature type="binding site" evidence="9">
    <location>
        <begin position="210"/>
        <end position="214"/>
    </location>
    <ligand>
        <name>ATP</name>
        <dbReference type="ChEBI" id="CHEBI:30616"/>
    </ligand>
</feature>
<feature type="site" description="Transition state stabilizer" evidence="9">
    <location>
        <position position="183"/>
    </location>
</feature>
<dbReference type="Proteomes" id="UP000198703">
    <property type="component" value="Unassembled WGS sequence"/>
</dbReference>
<dbReference type="PANTHER" id="PTHR21060">
    <property type="entry name" value="ACETATE KINASE"/>
    <property type="match status" value="1"/>
</dbReference>
<dbReference type="SUPFAM" id="SSF53067">
    <property type="entry name" value="Actin-like ATPase domain"/>
    <property type="match status" value="2"/>
</dbReference>
<keyword evidence="6 9" id="KW-0418">Kinase</keyword>
<comment type="function">
    <text evidence="9">Catalyzes the formation of acetyl phosphate from acetate and ATP. Can also catalyze the reverse reaction.</text>
</comment>
<feature type="binding site" evidence="9">
    <location>
        <position position="19"/>
    </location>
    <ligand>
        <name>ATP</name>
        <dbReference type="ChEBI" id="CHEBI:30616"/>
    </ligand>
</feature>
<keyword evidence="7 9" id="KW-0067">ATP-binding</keyword>
<dbReference type="InterPro" id="IPR043129">
    <property type="entry name" value="ATPase_NBD"/>
</dbReference>
<dbReference type="PIRSF" id="PIRSF000722">
    <property type="entry name" value="Acetate_prop_kin"/>
    <property type="match status" value="1"/>
</dbReference>
<gene>
    <name evidence="9" type="primary">ackA</name>
    <name evidence="11" type="ORF">SAMN05444370_1348</name>
</gene>
<dbReference type="GO" id="GO:0005829">
    <property type="term" value="C:cytosol"/>
    <property type="evidence" value="ECO:0007669"/>
    <property type="project" value="TreeGrafter"/>
</dbReference>
<evidence type="ECO:0000256" key="7">
    <source>
        <dbReference type="ARBA" id="ARBA00022840"/>
    </source>
</evidence>
<accession>A0A1H4G196</accession>
<dbReference type="RefSeq" id="WP_093256513.1">
    <property type="nucleotide sequence ID" value="NZ_FNQM01000034.1"/>
</dbReference>
<sequence>MADPRDCVLTVNAGSSSIKFGLFEAGAAPAARMTGLVERIGDGPRIKAEDGDGASLVKRDLTAAEGADHVSALATVLALLRERFPAARVIGVGHRVVHGGVAYDRPIRVGAAEMAELERLSPFAPLHQPHNLAGVRAAAATFPDAPQIACFDTAFHRAHPFVNDAFALPREYYDKGVRRYGFHGLSYDYVAGELARVAPHLHAGRVVVAHLGNGASMCGLLGGRSVASTMGFSALDGLPMGTRCGQLDPGVLLYLMQQEGMGADEISDLLYRRSGLLGLSGLSNDMRELLAARTDAARQAVDYFVFRIRRELGALAAALGGLDALVFCGGIGENAHEIRARVCDGMGWIGLELDEGANAENARVISAEFSRVRVLRIPTNEEIVIARAAVALIGGEARAAAE</sequence>
<proteinExistence type="inferred from homology"/>
<evidence type="ECO:0000256" key="2">
    <source>
        <dbReference type="ARBA" id="ARBA00022490"/>
    </source>
</evidence>
<dbReference type="PROSITE" id="PS01075">
    <property type="entry name" value="ACETATE_KINASE_1"/>
    <property type="match status" value="1"/>
</dbReference>
<dbReference type="HAMAP" id="MF_00020">
    <property type="entry name" value="Acetate_kinase"/>
    <property type="match status" value="1"/>
</dbReference>
<dbReference type="NCBIfam" id="TIGR00016">
    <property type="entry name" value="ackA"/>
    <property type="match status" value="1"/>
</dbReference>
<feature type="binding site" evidence="9">
    <location>
        <begin position="285"/>
        <end position="287"/>
    </location>
    <ligand>
        <name>ATP</name>
        <dbReference type="ChEBI" id="CHEBI:30616"/>
    </ligand>
</feature>
<dbReference type="GO" id="GO:0005524">
    <property type="term" value="F:ATP binding"/>
    <property type="evidence" value="ECO:0007669"/>
    <property type="project" value="UniProtKB-KW"/>
</dbReference>
<keyword evidence="2 9" id="KW-0963">Cytoplasm</keyword>
<dbReference type="EC" id="2.7.2.1" evidence="9"/>
<dbReference type="Pfam" id="PF00871">
    <property type="entry name" value="Acetate_kinase"/>
    <property type="match status" value="1"/>
</dbReference>
<dbReference type="Gene3D" id="3.30.420.40">
    <property type="match status" value="2"/>
</dbReference>
<evidence type="ECO:0000256" key="5">
    <source>
        <dbReference type="ARBA" id="ARBA00022741"/>
    </source>
</evidence>
<dbReference type="InterPro" id="IPR023865">
    <property type="entry name" value="Aliphatic_acid_kinase_CS"/>
</dbReference>
<dbReference type="PRINTS" id="PR00471">
    <property type="entry name" value="ACETATEKNASE"/>
</dbReference>
<comment type="subcellular location">
    <subcellularLocation>
        <location evidence="9">Cytoplasm</location>
    </subcellularLocation>
</comment>
<protein>
    <recommendedName>
        <fullName evidence="9">Acetate kinase</fullName>
        <ecNumber evidence="9">2.7.2.1</ecNumber>
    </recommendedName>
    <alternativeName>
        <fullName evidence="9">Acetokinase</fullName>
    </alternativeName>
</protein>
<evidence type="ECO:0000256" key="1">
    <source>
        <dbReference type="ARBA" id="ARBA00008748"/>
    </source>
</evidence>
<comment type="cofactor">
    <cofactor evidence="9">
        <name>Mg(2+)</name>
        <dbReference type="ChEBI" id="CHEBI:18420"/>
    </cofactor>
    <cofactor evidence="9">
        <name>Mn(2+)</name>
        <dbReference type="ChEBI" id="CHEBI:29035"/>
    </cofactor>
    <text evidence="9">Mg(2+). Can also accept Mn(2+).</text>
</comment>
<feature type="binding site" evidence="9">
    <location>
        <position position="12"/>
    </location>
    <ligand>
        <name>Mg(2+)</name>
        <dbReference type="ChEBI" id="CHEBI:18420"/>
    </ligand>
</feature>
<dbReference type="InterPro" id="IPR000890">
    <property type="entry name" value="Aliphatic_acid_kin_short-chain"/>
</dbReference>
<comment type="pathway">
    <text evidence="9">Metabolic intermediate biosynthesis; acetyl-CoA biosynthesis; acetyl-CoA from acetate: step 1/2.</text>
</comment>